<dbReference type="Gene3D" id="3.40.50.12780">
    <property type="entry name" value="N-terminal domain of ligase-like"/>
    <property type="match status" value="1"/>
</dbReference>
<dbReference type="Proteomes" id="UP001191082">
    <property type="component" value="Unassembled WGS sequence"/>
</dbReference>
<organism evidence="2 3">
    <name type="scientific">Arenibacterium halophilum</name>
    <dbReference type="NCBI Taxonomy" id="2583821"/>
    <lineage>
        <taxon>Bacteria</taxon>
        <taxon>Pseudomonadati</taxon>
        <taxon>Pseudomonadota</taxon>
        <taxon>Alphaproteobacteria</taxon>
        <taxon>Rhodobacterales</taxon>
        <taxon>Paracoccaceae</taxon>
        <taxon>Arenibacterium</taxon>
    </lineage>
</organism>
<dbReference type="Pfam" id="PF00501">
    <property type="entry name" value="AMP-binding"/>
    <property type="match status" value="1"/>
</dbReference>
<dbReference type="SUPFAM" id="SSF56801">
    <property type="entry name" value="Acetyl-CoA synthetase-like"/>
    <property type="match status" value="1"/>
</dbReference>
<dbReference type="PANTHER" id="PTHR24096">
    <property type="entry name" value="LONG-CHAIN-FATTY-ACID--COA LIGASE"/>
    <property type="match status" value="1"/>
</dbReference>
<dbReference type="EMBL" id="VCPC01000004">
    <property type="protein sequence ID" value="TMV10572.1"/>
    <property type="molecule type" value="Genomic_DNA"/>
</dbReference>
<keyword evidence="3" id="KW-1185">Reference proteome</keyword>
<gene>
    <name evidence="2" type="ORF">FGK64_17480</name>
</gene>
<dbReference type="InterPro" id="IPR000873">
    <property type="entry name" value="AMP-dep_synth/lig_dom"/>
</dbReference>
<dbReference type="PANTHER" id="PTHR24096:SF420">
    <property type="entry name" value="LONG-CHAIN-FATTY-ACID--COA LIGASE-RELATED"/>
    <property type="match status" value="1"/>
</dbReference>
<dbReference type="InterPro" id="IPR020845">
    <property type="entry name" value="AMP-binding_CS"/>
</dbReference>
<dbReference type="Pfam" id="PF23562">
    <property type="entry name" value="AMP-binding_C_3"/>
    <property type="match status" value="1"/>
</dbReference>
<sequence length="601" mass="64951">MAELANYRPHYVTREDRADGTILLRSGYELSEFVEKTSDWLHRWAELRPDTVFLAERDGAGWREVTYAAALAEVRAIAGGLLAQRLGPDTPILVISGNGVDHGLLTLAAQYVGIPIVPVAEQYSLIPGAHAQLRHVLGLIDPRMVFAVDGARFAEALAMPEMEGRLLVTSRNTGAGQTAFAELRGDMAGVDEAAAKVGPDTVAKILMTSGSTSSPKGVLTTHRMMCANQAQLADALPFVRENPPRLVDWLPWNHVFGGSHNFNMVLANGGSLYIDEGKPAKGLVDTSIENNAMIGGTISFNVPVGFAMLRDAMRENETLRQSYFRDLDMIFYAGASLPQDVWADLESMAREVRGDVPLMTSSWGLTETAPACIIQHERIDRSGIVGVPMTGTTIKMIPDDDNRYEIRVKGPNIMPGYFNDPDKTRDAFDEEGFFVTGDAMGFVDPDDMNKGLRFDGRISEDFKLTTGTWVRAAQLRLDLLVALAPLVADLVITGEGRDQIGLLVVPGPGLAAHVAAGDDGAGAVVSDAVREALAPRLTALASKAAGSSMRVTRAIVMAEPPSIADGEITAKGNLNFRKILTRRRALLDRLYDDADPAVIRS</sequence>
<name>A0ABY2X5Z5_9RHOB</name>
<feature type="domain" description="AMP-dependent synthetase/ligase" evidence="1">
    <location>
        <begin position="42"/>
        <end position="418"/>
    </location>
</feature>
<dbReference type="PROSITE" id="PS00455">
    <property type="entry name" value="AMP_BINDING"/>
    <property type="match status" value="1"/>
</dbReference>
<protein>
    <submittedName>
        <fullName evidence="2">Feruloyl-CoA synthase</fullName>
    </submittedName>
</protein>
<proteinExistence type="predicted"/>
<dbReference type="InterPro" id="IPR042099">
    <property type="entry name" value="ANL_N_sf"/>
</dbReference>
<evidence type="ECO:0000259" key="1">
    <source>
        <dbReference type="Pfam" id="PF00501"/>
    </source>
</evidence>
<evidence type="ECO:0000313" key="2">
    <source>
        <dbReference type="EMBL" id="TMV10572.1"/>
    </source>
</evidence>
<evidence type="ECO:0000313" key="3">
    <source>
        <dbReference type="Proteomes" id="UP001191082"/>
    </source>
</evidence>
<accession>A0ABY2X5Z5</accession>
<dbReference type="RefSeq" id="WP_138865146.1">
    <property type="nucleotide sequence ID" value="NZ_VCPC01000004.1"/>
</dbReference>
<reference evidence="2 3" key="1">
    <citation type="submission" date="2019-05" db="EMBL/GenBank/DDBJ databases">
        <title>Marivita sp. nov. isolated from sea sediment.</title>
        <authorList>
            <person name="Kim W."/>
        </authorList>
    </citation>
    <scope>NUCLEOTIDE SEQUENCE [LARGE SCALE GENOMIC DNA]</scope>
    <source>
        <strain evidence="2 3">CAU 1492</strain>
    </source>
</reference>
<comment type="caution">
    <text evidence="2">The sequence shown here is derived from an EMBL/GenBank/DDBJ whole genome shotgun (WGS) entry which is preliminary data.</text>
</comment>